<gene>
    <name evidence="1" type="ORF">G5C51_09270</name>
</gene>
<keyword evidence="1" id="KW-0378">Hydrolase</keyword>
<dbReference type="Proteomes" id="UP000481583">
    <property type="component" value="Unassembled WGS sequence"/>
</dbReference>
<dbReference type="InterPro" id="IPR023214">
    <property type="entry name" value="HAD_sf"/>
</dbReference>
<dbReference type="Pfam" id="PF00702">
    <property type="entry name" value="Hydrolase"/>
    <property type="match status" value="1"/>
</dbReference>
<dbReference type="InterPro" id="IPR036412">
    <property type="entry name" value="HAD-like_sf"/>
</dbReference>
<evidence type="ECO:0000313" key="1">
    <source>
        <dbReference type="EMBL" id="NGN64092.1"/>
    </source>
</evidence>
<dbReference type="Gene3D" id="3.40.50.1000">
    <property type="entry name" value="HAD superfamily/HAD-like"/>
    <property type="match status" value="1"/>
</dbReference>
<dbReference type="PANTHER" id="PTHR43434">
    <property type="entry name" value="PHOSPHOGLYCOLATE PHOSPHATASE"/>
    <property type="match status" value="1"/>
</dbReference>
<dbReference type="InterPro" id="IPR050155">
    <property type="entry name" value="HAD-like_hydrolase_sf"/>
</dbReference>
<accession>A0A6G4TWD8</accession>
<dbReference type="GO" id="GO:0005829">
    <property type="term" value="C:cytosol"/>
    <property type="evidence" value="ECO:0007669"/>
    <property type="project" value="TreeGrafter"/>
</dbReference>
<comment type="caution">
    <text evidence="1">The sequence shown here is derived from an EMBL/GenBank/DDBJ whole genome shotgun (WGS) entry which is preliminary data.</text>
</comment>
<protein>
    <submittedName>
        <fullName evidence="1">HAD family hydrolase</fullName>
    </submittedName>
</protein>
<dbReference type="GO" id="GO:0008967">
    <property type="term" value="F:phosphoglycolate phosphatase activity"/>
    <property type="evidence" value="ECO:0007669"/>
    <property type="project" value="TreeGrafter"/>
</dbReference>
<keyword evidence="2" id="KW-1185">Reference proteome</keyword>
<reference evidence="1 2" key="1">
    <citation type="submission" date="2020-02" db="EMBL/GenBank/DDBJ databases">
        <title>Whole-genome analyses of novel actinobacteria.</title>
        <authorList>
            <person name="Sahin N."/>
        </authorList>
    </citation>
    <scope>NUCLEOTIDE SEQUENCE [LARGE SCALE GENOMIC DNA]</scope>
    <source>
        <strain evidence="1 2">A7024</strain>
    </source>
</reference>
<evidence type="ECO:0000313" key="2">
    <source>
        <dbReference type="Proteomes" id="UP000481583"/>
    </source>
</evidence>
<dbReference type="CDD" id="cd01427">
    <property type="entry name" value="HAD_like"/>
    <property type="match status" value="1"/>
</dbReference>
<dbReference type="AlphaFoldDB" id="A0A6G4TWD8"/>
<sequence>MQMGHERCGTTVGAGLLAEQLTRCEAVLYDFDGPVTRLFHGYPTLVAAKEVKEIVRAWLGGPLPAVMEESEDPHGVLLQVRSLRLGVGLLEKHPDSFLRRLDAVIEAHELIAARTAEPTPGFADLFAGLAEKSVRQAIVTNNAPKAVLQYLVRQWLLGGVHSIHGRLPNEPLLMKPHPRSLLSALSSLDLPAEACLFIGDQPSDLAAAGAAGVPFVGFAHNDAKFLRLRNAGADVIVRSMGEISDVLRLARRPGQPVRADAVHRRR</sequence>
<dbReference type="SUPFAM" id="SSF56784">
    <property type="entry name" value="HAD-like"/>
    <property type="match status" value="1"/>
</dbReference>
<dbReference type="GO" id="GO:0006281">
    <property type="term" value="P:DNA repair"/>
    <property type="evidence" value="ECO:0007669"/>
    <property type="project" value="TreeGrafter"/>
</dbReference>
<dbReference type="EMBL" id="JAAKZV010000027">
    <property type="protein sequence ID" value="NGN64092.1"/>
    <property type="molecule type" value="Genomic_DNA"/>
</dbReference>
<dbReference type="PANTHER" id="PTHR43434:SF1">
    <property type="entry name" value="PHOSPHOGLYCOLATE PHOSPHATASE"/>
    <property type="match status" value="1"/>
</dbReference>
<organism evidence="1 2">
    <name type="scientific">Streptomyces coryli</name>
    <dbReference type="NCBI Taxonomy" id="1128680"/>
    <lineage>
        <taxon>Bacteria</taxon>
        <taxon>Bacillati</taxon>
        <taxon>Actinomycetota</taxon>
        <taxon>Actinomycetes</taxon>
        <taxon>Kitasatosporales</taxon>
        <taxon>Streptomycetaceae</taxon>
        <taxon>Streptomyces</taxon>
    </lineage>
</organism>
<name>A0A6G4TWD8_9ACTN</name>
<proteinExistence type="predicted"/>